<dbReference type="InterPro" id="IPR019734">
    <property type="entry name" value="TPR_rpt"/>
</dbReference>
<dbReference type="InterPro" id="IPR003107">
    <property type="entry name" value="HAT"/>
</dbReference>
<dbReference type="AlphaFoldDB" id="A0A1Y3YXC6"/>
<evidence type="ECO:0000256" key="2">
    <source>
        <dbReference type="SAM" id="SignalP"/>
    </source>
</evidence>
<dbReference type="Pfam" id="PF13432">
    <property type="entry name" value="TPR_16"/>
    <property type="match status" value="2"/>
</dbReference>
<protein>
    <recommendedName>
        <fullName evidence="5">Tetratricopeptide repeat protein</fullName>
    </recommendedName>
</protein>
<name>A0A1Y3YXC6_9BACE</name>
<dbReference type="SUPFAM" id="SSF48452">
    <property type="entry name" value="TPR-like"/>
    <property type="match status" value="2"/>
</dbReference>
<evidence type="ECO:0008006" key="5">
    <source>
        <dbReference type="Google" id="ProtNLM"/>
    </source>
</evidence>
<feature type="chain" id="PRO_5013186823" description="Tetratricopeptide repeat protein" evidence="2">
    <location>
        <begin position="25"/>
        <end position="481"/>
    </location>
</feature>
<feature type="repeat" description="TPR" evidence="1">
    <location>
        <begin position="437"/>
        <end position="470"/>
    </location>
</feature>
<accession>A0A1Y3YXC6</accession>
<dbReference type="SMART" id="SM00386">
    <property type="entry name" value="HAT"/>
    <property type="match status" value="2"/>
</dbReference>
<evidence type="ECO:0000313" key="4">
    <source>
        <dbReference type="Proteomes" id="UP000195386"/>
    </source>
</evidence>
<keyword evidence="2" id="KW-0732">Signal</keyword>
<sequence>MNANMKRKLLFCMGALLLSGTLAAQTPVPEWQAGVDKVKSLIKTNPEQASETAGELLKGKNKKNVSLIVSVARAYLDAGKPAEAENYLKAAKKADSKDASVSVLEGDIALAGKDVGRACQLYEQAIYFNPDCKEAYLKYARAYKSASPSQAIDKLQQLKSLAPDYLEADKELAGVYYATNRFDKAAETYAKFIDTPVATEDDILKYAFALFLNHDFEKSLEVVRKGLQKNGRHAAFNRLAMYNYTDLKRYDEAEQAANAFFNASDNADYSYLDYRYYGALLSALKKYDQAVAEYGKALEKDSDQVDIWREIADAYELKNDYAQAITAYQKYYDALSQDKKTAESLFQLGRLYYGQGTSSDTLSVRPADRATALQAADSVFALVARQAPDSYLGDMWRARTNSAMDPETTEGLAKPYYEKVAEMLLAKNEPRYNSALIECYSYLGYYYLLKSDYPVSKEYWNKILAIDPTNATAKKALDGIK</sequence>
<dbReference type="GO" id="GO:0006396">
    <property type="term" value="P:RNA processing"/>
    <property type="evidence" value="ECO:0007669"/>
    <property type="project" value="InterPro"/>
</dbReference>
<keyword evidence="1" id="KW-0802">TPR repeat</keyword>
<dbReference type="RefSeq" id="WP_087426619.1">
    <property type="nucleotide sequence ID" value="NZ_CATZGC010000002.1"/>
</dbReference>
<dbReference type="Gene3D" id="1.25.40.10">
    <property type="entry name" value="Tetratricopeptide repeat domain"/>
    <property type="match status" value="2"/>
</dbReference>
<dbReference type="SMART" id="SM00028">
    <property type="entry name" value="TPR"/>
    <property type="match status" value="5"/>
</dbReference>
<gene>
    <name evidence="3" type="ORF">B5F97_13950</name>
</gene>
<dbReference type="PANTHER" id="PTHR12558:SF13">
    <property type="entry name" value="CELL DIVISION CYCLE PROTEIN 27 HOMOLOG"/>
    <property type="match status" value="1"/>
</dbReference>
<dbReference type="EMBL" id="NFII01000015">
    <property type="protein sequence ID" value="OUN99999.1"/>
    <property type="molecule type" value="Genomic_DNA"/>
</dbReference>
<reference evidence="4" key="1">
    <citation type="submission" date="2017-04" db="EMBL/GenBank/DDBJ databases">
        <title>Function of individual gut microbiota members based on whole genome sequencing of pure cultures obtained from chicken caecum.</title>
        <authorList>
            <person name="Medvecky M."/>
            <person name="Cejkova D."/>
            <person name="Polansky O."/>
            <person name="Karasova D."/>
            <person name="Kubasova T."/>
            <person name="Cizek A."/>
            <person name="Rychlik I."/>
        </authorList>
    </citation>
    <scope>NUCLEOTIDE SEQUENCE [LARGE SCALE GENOMIC DNA]</scope>
    <source>
        <strain evidence="4">An43</strain>
    </source>
</reference>
<dbReference type="InterPro" id="IPR011990">
    <property type="entry name" value="TPR-like_helical_dom_sf"/>
</dbReference>
<comment type="caution">
    <text evidence="3">The sequence shown here is derived from an EMBL/GenBank/DDBJ whole genome shotgun (WGS) entry which is preliminary data.</text>
</comment>
<dbReference type="PROSITE" id="PS50005">
    <property type="entry name" value="TPR"/>
    <property type="match status" value="1"/>
</dbReference>
<proteinExistence type="predicted"/>
<evidence type="ECO:0000256" key="1">
    <source>
        <dbReference type="PROSITE-ProRule" id="PRU00339"/>
    </source>
</evidence>
<dbReference type="PANTHER" id="PTHR12558">
    <property type="entry name" value="CELL DIVISION CYCLE 16,23,27"/>
    <property type="match status" value="1"/>
</dbReference>
<feature type="signal peptide" evidence="2">
    <location>
        <begin position="1"/>
        <end position="24"/>
    </location>
</feature>
<organism evidence="3 4">
    <name type="scientific">Bacteroides clarus</name>
    <dbReference type="NCBI Taxonomy" id="626929"/>
    <lineage>
        <taxon>Bacteria</taxon>
        <taxon>Pseudomonadati</taxon>
        <taxon>Bacteroidota</taxon>
        <taxon>Bacteroidia</taxon>
        <taxon>Bacteroidales</taxon>
        <taxon>Bacteroidaceae</taxon>
        <taxon>Bacteroides</taxon>
    </lineage>
</organism>
<evidence type="ECO:0000313" key="3">
    <source>
        <dbReference type="EMBL" id="OUN99999.1"/>
    </source>
</evidence>
<dbReference type="Proteomes" id="UP000195386">
    <property type="component" value="Unassembled WGS sequence"/>
</dbReference>